<keyword evidence="9" id="KW-1185">Reference proteome</keyword>
<accession>A0A371B421</accession>
<dbReference type="Proteomes" id="UP000263993">
    <property type="component" value="Unassembled WGS sequence"/>
</dbReference>
<dbReference type="InterPro" id="IPR006156">
    <property type="entry name" value="Dihydroneopterin_aldolase"/>
</dbReference>
<evidence type="ECO:0000313" key="9">
    <source>
        <dbReference type="Proteomes" id="UP000263993"/>
    </source>
</evidence>
<evidence type="ECO:0000256" key="3">
    <source>
        <dbReference type="ARBA" id="ARBA00005708"/>
    </source>
</evidence>
<dbReference type="CDD" id="cd00534">
    <property type="entry name" value="DHNA_DHNTPE"/>
    <property type="match status" value="1"/>
</dbReference>
<dbReference type="RefSeq" id="WP_115518316.1">
    <property type="nucleotide sequence ID" value="NZ_QRGO01000002.1"/>
</dbReference>
<evidence type="ECO:0000256" key="4">
    <source>
        <dbReference type="ARBA" id="ARBA00022909"/>
    </source>
</evidence>
<comment type="pathway">
    <text evidence="2 6">Cofactor biosynthesis; tetrahydrofolate biosynthesis; 2-amino-4-hydroxy-6-hydroxymethyl-7,8-dihydropteridine diphosphate from 7,8-dihydroneopterin triphosphate: step 3/4.</text>
</comment>
<dbReference type="AlphaFoldDB" id="A0A371B421"/>
<dbReference type="InterPro" id="IPR043133">
    <property type="entry name" value="GTP-CH-I_C/QueF"/>
</dbReference>
<evidence type="ECO:0000313" key="8">
    <source>
        <dbReference type="EMBL" id="RDV02193.1"/>
    </source>
</evidence>
<evidence type="ECO:0000256" key="6">
    <source>
        <dbReference type="RuleBase" id="RU362079"/>
    </source>
</evidence>
<dbReference type="GO" id="GO:0046656">
    <property type="term" value="P:folic acid biosynthetic process"/>
    <property type="evidence" value="ECO:0007669"/>
    <property type="project" value="UniProtKB-UniRule"/>
</dbReference>
<comment type="similarity">
    <text evidence="3 6">Belongs to the DHNA family.</text>
</comment>
<keyword evidence="4 6" id="KW-0289">Folate biosynthesis</keyword>
<proteinExistence type="inferred from homology"/>
<name>A0A371B421_9BRAD</name>
<dbReference type="EMBL" id="QRGO01000002">
    <property type="protein sequence ID" value="RDV02193.1"/>
    <property type="molecule type" value="Genomic_DNA"/>
</dbReference>
<organism evidence="8 9">
    <name type="scientific">Undibacter mobilis</name>
    <dbReference type="NCBI Taxonomy" id="2292256"/>
    <lineage>
        <taxon>Bacteria</taxon>
        <taxon>Pseudomonadati</taxon>
        <taxon>Pseudomonadota</taxon>
        <taxon>Alphaproteobacteria</taxon>
        <taxon>Hyphomicrobiales</taxon>
        <taxon>Nitrobacteraceae</taxon>
        <taxon>Undibacter</taxon>
    </lineage>
</organism>
<keyword evidence="5 6" id="KW-0456">Lyase</keyword>
<dbReference type="Pfam" id="PF02152">
    <property type="entry name" value="FolB"/>
    <property type="match status" value="1"/>
</dbReference>
<protein>
    <recommendedName>
        <fullName evidence="6">7,8-dihydroneopterin aldolase</fullName>
        <ecNumber evidence="6">4.1.2.25</ecNumber>
    </recommendedName>
</protein>
<dbReference type="NCBIfam" id="TIGR00526">
    <property type="entry name" value="folB_dom"/>
    <property type="match status" value="1"/>
</dbReference>
<feature type="domain" description="Dihydroneopterin aldolase/epimerase" evidence="7">
    <location>
        <begin position="5"/>
        <end position="118"/>
    </location>
</feature>
<dbReference type="FunFam" id="3.30.1130.10:FF:000003">
    <property type="entry name" value="7,8-dihydroneopterin aldolase"/>
    <property type="match status" value="1"/>
</dbReference>
<dbReference type="UniPathway" id="UPA00077">
    <property type="reaction ID" value="UER00154"/>
</dbReference>
<dbReference type="PANTHER" id="PTHR42844:SF1">
    <property type="entry name" value="DIHYDRONEOPTERIN ALDOLASE 1-RELATED"/>
    <property type="match status" value="1"/>
</dbReference>
<dbReference type="PANTHER" id="PTHR42844">
    <property type="entry name" value="DIHYDRONEOPTERIN ALDOLASE 1-RELATED"/>
    <property type="match status" value="1"/>
</dbReference>
<comment type="caution">
    <text evidence="8">The sequence shown here is derived from an EMBL/GenBank/DDBJ whole genome shotgun (WGS) entry which is preliminary data.</text>
</comment>
<dbReference type="OrthoDB" id="9808041at2"/>
<gene>
    <name evidence="8" type="primary">folB</name>
    <name evidence="8" type="ORF">DXH78_16515</name>
</gene>
<evidence type="ECO:0000256" key="2">
    <source>
        <dbReference type="ARBA" id="ARBA00005013"/>
    </source>
</evidence>
<comment type="function">
    <text evidence="6">Catalyzes the conversion of 7,8-dihydroneopterin to 6-hydroxymethyl-7,8-dihydropterin.</text>
</comment>
<evidence type="ECO:0000259" key="7">
    <source>
        <dbReference type="SMART" id="SM00905"/>
    </source>
</evidence>
<dbReference type="SUPFAM" id="SSF55620">
    <property type="entry name" value="Tetrahydrobiopterin biosynthesis enzymes-like"/>
    <property type="match status" value="1"/>
</dbReference>
<comment type="catalytic activity">
    <reaction evidence="1 6">
        <text>7,8-dihydroneopterin = 6-hydroxymethyl-7,8-dihydropterin + glycolaldehyde</text>
        <dbReference type="Rhea" id="RHEA:10540"/>
        <dbReference type="ChEBI" id="CHEBI:17001"/>
        <dbReference type="ChEBI" id="CHEBI:17071"/>
        <dbReference type="ChEBI" id="CHEBI:44841"/>
        <dbReference type="EC" id="4.1.2.25"/>
    </reaction>
</comment>
<evidence type="ECO:0000256" key="5">
    <source>
        <dbReference type="ARBA" id="ARBA00023239"/>
    </source>
</evidence>
<dbReference type="GO" id="GO:0004150">
    <property type="term" value="F:dihydroneopterin aldolase activity"/>
    <property type="evidence" value="ECO:0007669"/>
    <property type="project" value="UniProtKB-UniRule"/>
</dbReference>
<dbReference type="Gene3D" id="3.30.1130.10">
    <property type="match status" value="1"/>
</dbReference>
<dbReference type="GO" id="GO:0046654">
    <property type="term" value="P:tetrahydrofolate biosynthetic process"/>
    <property type="evidence" value="ECO:0007669"/>
    <property type="project" value="UniProtKB-UniRule"/>
</dbReference>
<dbReference type="EC" id="4.1.2.25" evidence="6"/>
<dbReference type="NCBIfam" id="TIGR00525">
    <property type="entry name" value="folB"/>
    <property type="match status" value="1"/>
</dbReference>
<sequence length="124" mass="13291">MTDRIFIRGLALHAYHGVMPHEGKVGQTFTLDLDLDVDLSDAARSDKVKDTVSYADVAQCVEKAFTGQRFRLIEAAGGTVADAVLAAFPRVLSIAVTIHKPHAPIAATFSDVGVTLTRSRAKAK</sequence>
<reference evidence="9" key="1">
    <citation type="submission" date="2018-08" db="EMBL/GenBank/DDBJ databases">
        <authorList>
            <person name="Kim S.-J."/>
            <person name="Jung G.-Y."/>
        </authorList>
    </citation>
    <scope>NUCLEOTIDE SEQUENCE [LARGE SCALE GENOMIC DNA]</scope>
    <source>
        <strain evidence="9">GY_H</strain>
    </source>
</reference>
<dbReference type="InterPro" id="IPR006157">
    <property type="entry name" value="FolB_dom"/>
</dbReference>
<dbReference type="SMART" id="SM00905">
    <property type="entry name" value="FolB"/>
    <property type="match status" value="1"/>
</dbReference>
<evidence type="ECO:0000256" key="1">
    <source>
        <dbReference type="ARBA" id="ARBA00001353"/>
    </source>
</evidence>
<dbReference type="GO" id="GO:0005737">
    <property type="term" value="C:cytoplasm"/>
    <property type="evidence" value="ECO:0007669"/>
    <property type="project" value="TreeGrafter"/>
</dbReference>